<reference evidence="15 16" key="1">
    <citation type="submission" date="2018-07" db="EMBL/GenBank/DDBJ databases">
        <title>Genome sequencing of oomycete isolates from Chile give support for New Zealand origin for Phytophthora kernoviae and make available the first Nothophytophthora sp. genome.</title>
        <authorList>
            <person name="Studholme D.J."/>
            <person name="Sanfuentes E."/>
            <person name="Panda P."/>
            <person name="Hill R."/>
            <person name="Sambles C."/>
            <person name="Grant M."/>
            <person name="Williams N.M."/>
            <person name="Mcdougal R.L."/>
        </authorList>
    </citation>
    <scope>NUCLEOTIDE SEQUENCE [LARGE SCALE GENOMIC DNA]</scope>
    <source>
        <strain evidence="14">Chile6</strain>
        <strain evidence="13">Chile7</strain>
    </source>
</reference>
<dbReference type="GO" id="GO:0007368">
    <property type="term" value="P:determination of left/right symmetry"/>
    <property type="evidence" value="ECO:0007669"/>
    <property type="project" value="TreeGrafter"/>
</dbReference>
<gene>
    <name evidence="13" type="ORF">BBJ29_000191</name>
    <name evidence="14" type="ORF">BBP00_00000338</name>
</gene>
<dbReference type="Proteomes" id="UP000284657">
    <property type="component" value="Unassembled WGS sequence"/>
</dbReference>
<keyword evidence="9" id="KW-0966">Cell projection</keyword>
<dbReference type="InterPro" id="IPR025986">
    <property type="entry name" value="RPAP3-like_C"/>
</dbReference>
<feature type="domain" description="RNA-polymerase II-associated protein 3-like C-terminal" evidence="11">
    <location>
        <begin position="111"/>
        <end position="209"/>
    </location>
</feature>
<dbReference type="Pfam" id="PF15867">
    <property type="entry name" value="Dynein_attach_N"/>
    <property type="match status" value="1"/>
</dbReference>
<comment type="subcellular location">
    <subcellularLocation>
        <location evidence="2">Cell projection</location>
        <location evidence="2">Cilium</location>
        <location evidence="2">Flagellum</location>
    </subcellularLocation>
    <subcellularLocation>
        <location evidence="3">Cytoplasm</location>
    </subcellularLocation>
</comment>
<keyword evidence="5" id="KW-0963">Cytoplasm</keyword>
<comment type="caution">
    <text evidence="14">The sequence shown here is derived from an EMBL/GenBank/DDBJ whole genome shotgun (WGS) entry which is preliminary data.</text>
</comment>
<keyword evidence="6" id="KW-0970">Cilium biogenesis/degradation</keyword>
<keyword evidence="8" id="KW-0969">Cilium</keyword>
<sequence length="260" mass="29693">MTKKTAKQLTSIEHGAFNTAALQQELAQALEDDRIYKLTDSMKKRAIHTAANYDEFRNLVACADLKPISQKELRDFSKAERQTNISFKKKTRKNADKDRQIQPAAPVLDVPPKTAVDFCRNWKRYLKTIDAKFRYLQLTSPERLGKMFKSDMDSDLMAEIIHALLVSLNQDTASVGSEDIPLTVFALQIMEALTQTARFSLILDFFDSHQLEEVQELFKLIESTGDPLDQHHQETLVSIKQMFRLDSLHKTTKCTLNASV</sequence>
<protein>
    <recommendedName>
        <fullName evidence="17">Dynein attachment factor N-terminal domain-containing protein</fullName>
    </recommendedName>
</protein>
<comment type="function">
    <text evidence="1">Dynein-attachment factor required for cilia motility.</text>
</comment>
<organism evidence="14 15">
    <name type="scientific">Phytophthora kernoviae</name>
    <dbReference type="NCBI Taxonomy" id="325452"/>
    <lineage>
        <taxon>Eukaryota</taxon>
        <taxon>Sar</taxon>
        <taxon>Stramenopiles</taxon>
        <taxon>Oomycota</taxon>
        <taxon>Peronosporomycetes</taxon>
        <taxon>Peronosporales</taxon>
        <taxon>Peronosporaceae</taxon>
        <taxon>Phytophthora</taxon>
    </lineage>
</organism>
<evidence type="ECO:0000313" key="16">
    <source>
        <dbReference type="Proteomes" id="UP000284657"/>
    </source>
</evidence>
<evidence type="ECO:0000256" key="5">
    <source>
        <dbReference type="ARBA" id="ARBA00022490"/>
    </source>
</evidence>
<evidence type="ECO:0000259" key="12">
    <source>
        <dbReference type="Pfam" id="PF15867"/>
    </source>
</evidence>
<dbReference type="PANTHER" id="PTHR28572:SF1">
    <property type="entry name" value="COILED-COIL DOMAIN-CONTAINING PROTEIN 103"/>
    <property type="match status" value="1"/>
</dbReference>
<name>A0A3F2S3D3_9STRA</name>
<dbReference type="PANTHER" id="PTHR28572">
    <property type="entry name" value="COILED-COIL DOMAIN-CONTAINING PROTEIN 103"/>
    <property type="match status" value="1"/>
</dbReference>
<evidence type="ECO:0000256" key="7">
    <source>
        <dbReference type="ARBA" id="ARBA00022846"/>
    </source>
</evidence>
<evidence type="ECO:0000256" key="8">
    <source>
        <dbReference type="ARBA" id="ARBA00023069"/>
    </source>
</evidence>
<proteinExistence type="inferred from homology"/>
<evidence type="ECO:0000256" key="9">
    <source>
        <dbReference type="ARBA" id="ARBA00023273"/>
    </source>
</evidence>
<dbReference type="Proteomes" id="UP000277300">
    <property type="component" value="Unassembled WGS sequence"/>
</dbReference>
<dbReference type="GO" id="GO:0005576">
    <property type="term" value="C:extracellular region"/>
    <property type="evidence" value="ECO:0007669"/>
    <property type="project" value="GOC"/>
</dbReference>
<dbReference type="Pfam" id="PF13877">
    <property type="entry name" value="RPAP3_C"/>
    <property type="match status" value="1"/>
</dbReference>
<evidence type="ECO:0000256" key="3">
    <source>
        <dbReference type="ARBA" id="ARBA00004496"/>
    </source>
</evidence>
<dbReference type="InterPro" id="IPR042422">
    <property type="entry name" value="CC103"/>
</dbReference>
<comment type="similarity">
    <text evidence="10">Belongs to the DNAAF19/PR46b family.</text>
</comment>
<dbReference type="GO" id="GO:0031514">
    <property type="term" value="C:motile cilium"/>
    <property type="evidence" value="ECO:0007669"/>
    <property type="project" value="UniProtKB-SubCell"/>
</dbReference>
<evidence type="ECO:0000313" key="15">
    <source>
        <dbReference type="Proteomes" id="UP000277300"/>
    </source>
</evidence>
<dbReference type="AlphaFoldDB" id="A0A3F2S3D3"/>
<evidence type="ECO:0000256" key="4">
    <source>
        <dbReference type="ARBA" id="ARBA00011738"/>
    </source>
</evidence>
<comment type="subunit">
    <text evidence="4">Homodimer.</text>
</comment>
<dbReference type="GO" id="GO:0036157">
    <property type="term" value="C:outer dynein arm"/>
    <property type="evidence" value="ECO:0007669"/>
    <property type="project" value="InterPro"/>
</dbReference>
<dbReference type="InterPro" id="IPR031733">
    <property type="entry name" value="Dynein_attach_N"/>
</dbReference>
<dbReference type="EMBL" id="MBDO02000004">
    <property type="protein sequence ID" value="RLN69513.1"/>
    <property type="molecule type" value="Genomic_DNA"/>
</dbReference>
<evidence type="ECO:0000313" key="14">
    <source>
        <dbReference type="EMBL" id="RLN69513.1"/>
    </source>
</evidence>
<dbReference type="GO" id="GO:0003351">
    <property type="term" value="P:epithelial cilium movement involved in extracellular fluid movement"/>
    <property type="evidence" value="ECO:0007669"/>
    <property type="project" value="TreeGrafter"/>
</dbReference>
<dbReference type="OrthoDB" id="447931at2759"/>
<evidence type="ECO:0000256" key="10">
    <source>
        <dbReference type="ARBA" id="ARBA00049986"/>
    </source>
</evidence>
<evidence type="ECO:0000313" key="13">
    <source>
        <dbReference type="EMBL" id="RLN58916.1"/>
    </source>
</evidence>
<evidence type="ECO:0008006" key="17">
    <source>
        <dbReference type="Google" id="ProtNLM"/>
    </source>
</evidence>
<evidence type="ECO:0000256" key="2">
    <source>
        <dbReference type="ARBA" id="ARBA00004230"/>
    </source>
</evidence>
<dbReference type="EMBL" id="MBAD02001078">
    <property type="protein sequence ID" value="RLN58916.1"/>
    <property type="molecule type" value="Genomic_DNA"/>
</dbReference>
<feature type="domain" description="Dynein attachment factor N-terminal" evidence="12">
    <location>
        <begin position="18"/>
        <end position="84"/>
    </location>
</feature>
<accession>A0A3F2S3D3</accession>
<evidence type="ECO:0000256" key="1">
    <source>
        <dbReference type="ARBA" id="ARBA00004048"/>
    </source>
</evidence>
<dbReference type="GO" id="GO:0036159">
    <property type="term" value="P:inner dynein arm assembly"/>
    <property type="evidence" value="ECO:0007669"/>
    <property type="project" value="TreeGrafter"/>
</dbReference>
<evidence type="ECO:0000256" key="6">
    <source>
        <dbReference type="ARBA" id="ARBA00022794"/>
    </source>
</evidence>
<keyword evidence="7" id="KW-0282">Flagellum</keyword>
<evidence type="ECO:0000259" key="11">
    <source>
        <dbReference type="Pfam" id="PF13877"/>
    </source>
</evidence>